<organism evidence="2 3">
    <name type="scientific">candidate division WWE3 bacterium RIFOXYC1_FULL_39_7</name>
    <dbReference type="NCBI Taxonomy" id="1802643"/>
    <lineage>
        <taxon>Bacteria</taxon>
        <taxon>Katanobacteria</taxon>
    </lineage>
</organism>
<comment type="caution">
    <text evidence="2">The sequence shown here is derived from an EMBL/GenBank/DDBJ whole genome shotgun (WGS) entry which is preliminary data.</text>
</comment>
<dbReference type="AlphaFoldDB" id="A0A1F4WIV5"/>
<dbReference type="InterPro" id="IPR011576">
    <property type="entry name" value="Pyridox_Oxase_N"/>
</dbReference>
<evidence type="ECO:0000313" key="2">
    <source>
        <dbReference type="EMBL" id="OGC69316.1"/>
    </source>
</evidence>
<dbReference type="EMBL" id="MEWA01000023">
    <property type="protein sequence ID" value="OGC69316.1"/>
    <property type="molecule type" value="Genomic_DNA"/>
</dbReference>
<evidence type="ECO:0000313" key="3">
    <source>
        <dbReference type="Proteomes" id="UP000179113"/>
    </source>
</evidence>
<protein>
    <recommendedName>
        <fullName evidence="1">Pyridoxamine 5'-phosphate oxidase N-terminal domain-containing protein</fullName>
    </recommendedName>
</protein>
<dbReference type="InterPro" id="IPR012349">
    <property type="entry name" value="Split_barrel_FMN-bd"/>
</dbReference>
<accession>A0A1F4WIV5</accession>
<dbReference type="Gene3D" id="2.30.110.10">
    <property type="entry name" value="Electron Transport, Fmn-binding Protein, Chain A"/>
    <property type="match status" value="1"/>
</dbReference>
<dbReference type="SUPFAM" id="SSF50475">
    <property type="entry name" value="FMN-binding split barrel"/>
    <property type="match status" value="1"/>
</dbReference>
<sequence length="161" mass="18074">MQKGLEELAKDIIKKSQYMTIASVDARGVPWASAVCYAYDTNYNFYWVSLPSSKHQANITHNSKISFTIFDSHQDWGEGIGVQGEATVEKVKLSEIAHAQKTFFNRDYPFGKSNVISAYGEGLKSLLKGKIYLFYKAIPTKIWVPDPEADVDARVEVTLNS</sequence>
<proteinExistence type="predicted"/>
<dbReference type="Pfam" id="PF01243">
    <property type="entry name" value="PNPOx_N"/>
    <property type="match status" value="1"/>
</dbReference>
<reference evidence="2 3" key="1">
    <citation type="journal article" date="2016" name="Nat. Commun.">
        <title>Thousands of microbial genomes shed light on interconnected biogeochemical processes in an aquifer system.</title>
        <authorList>
            <person name="Anantharaman K."/>
            <person name="Brown C.T."/>
            <person name="Hug L.A."/>
            <person name="Sharon I."/>
            <person name="Castelle C.J."/>
            <person name="Probst A.J."/>
            <person name="Thomas B.C."/>
            <person name="Singh A."/>
            <person name="Wilkins M.J."/>
            <person name="Karaoz U."/>
            <person name="Brodie E.L."/>
            <person name="Williams K.H."/>
            <person name="Hubbard S.S."/>
            <person name="Banfield J.F."/>
        </authorList>
    </citation>
    <scope>NUCLEOTIDE SEQUENCE [LARGE SCALE GENOMIC DNA]</scope>
</reference>
<dbReference type="Proteomes" id="UP000179113">
    <property type="component" value="Unassembled WGS sequence"/>
</dbReference>
<evidence type="ECO:0000259" key="1">
    <source>
        <dbReference type="Pfam" id="PF01243"/>
    </source>
</evidence>
<feature type="domain" description="Pyridoxamine 5'-phosphate oxidase N-terminal" evidence="1">
    <location>
        <begin position="6"/>
        <end position="98"/>
    </location>
</feature>
<gene>
    <name evidence="2" type="ORF">A2415_02980</name>
</gene>
<name>A0A1F4WIV5_UNCKA</name>